<feature type="signal peptide" evidence="2">
    <location>
        <begin position="1"/>
        <end position="15"/>
    </location>
</feature>
<sequence>MRLKLFGCILTLVTGYSVGYVEDNCTLIIQNTEFNGKIEMNPATPILTKRLTVITFCSRLCKNVPECISLRFNKNKFECLLYSTPLDKNLTNYVDSPGIQYMEFVTYCSSSTSILEMTTPPPKSTEINPKSDGPRSLTGWGLLYPVLITVAVIIIIILIIIAVNCINEHCEKKHNYDSM</sequence>
<accession>V4A558</accession>
<organism evidence="4 5">
    <name type="scientific">Lottia gigantea</name>
    <name type="common">Giant owl limpet</name>
    <dbReference type="NCBI Taxonomy" id="225164"/>
    <lineage>
        <taxon>Eukaryota</taxon>
        <taxon>Metazoa</taxon>
        <taxon>Spiralia</taxon>
        <taxon>Lophotrochozoa</taxon>
        <taxon>Mollusca</taxon>
        <taxon>Gastropoda</taxon>
        <taxon>Patellogastropoda</taxon>
        <taxon>Lottioidea</taxon>
        <taxon>Lottiidae</taxon>
        <taxon>Lottia</taxon>
    </lineage>
</organism>
<feature type="domain" description="Apple" evidence="3">
    <location>
        <begin position="50"/>
        <end position="103"/>
    </location>
</feature>
<evidence type="ECO:0000256" key="2">
    <source>
        <dbReference type="SAM" id="SignalP"/>
    </source>
</evidence>
<reference evidence="4 5" key="1">
    <citation type="journal article" date="2013" name="Nature">
        <title>Insights into bilaterian evolution from three spiralian genomes.</title>
        <authorList>
            <person name="Simakov O."/>
            <person name="Marletaz F."/>
            <person name="Cho S.J."/>
            <person name="Edsinger-Gonzales E."/>
            <person name="Havlak P."/>
            <person name="Hellsten U."/>
            <person name="Kuo D.H."/>
            <person name="Larsson T."/>
            <person name="Lv J."/>
            <person name="Arendt D."/>
            <person name="Savage R."/>
            <person name="Osoegawa K."/>
            <person name="de Jong P."/>
            <person name="Grimwood J."/>
            <person name="Chapman J.A."/>
            <person name="Shapiro H."/>
            <person name="Aerts A."/>
            <person name="Otillar R.P."/>
            <person name="Terry A.Y."/>
            <person name="Boore J.L."/>
            <person name="Grigoriev I.V."/>
            <person name="Lindberg D.R."/>
            <person name="Seaver E.C."/>
            <person name="Weisblat D.A."/>
            <person name="Putnam N.H."/>
            <person name="Rokhsar D.S."/>
        </authorList>
    </citation>
    <scope>NUCLEOTIDE SEQUENCE [LARGE SCALE GENOMIC DNA]</scope>
</reference>
<dbReference type="AlphaFoldDB" id="V4A558"/>
<dbReference type="RefSeq" id="XP_009050253.1">
    <property type="nucleotide sequence ID" value="XM_009052005.1"/>
</dbReference>
<keyword evidence="5" id="KW-1185">Reference proteome</keyword>
<feature type="chain" id="PRO_5012519966" description="Apple domain-containing protein" evidence="2">
    <location>
        <begin position="16"/>
        <end position="179"/>
    </location>
</feature>
<keyword evidence="1" id="KW-1133">Transmembrane helix</keyword>
<dbReference type="InterPro" id="IPR003609">
    <property type="entry name" value="Pan_app"/>
</dbReference>
<evidence type="ECO:0000313" key="5">
    <source>
        <dbReference type="Proteomes" id="UP000030746"/>
    </source>
</evidence>
<keyword evidence="2" id="KW-0732">Signal</keyword>
<evidence type="ECO:0000259" key="3">
    <source>
        <dbReference type="Pfam" id="PF00024"/>
    </source>
</evidence>
<dbReference type="CTD" id="20242577"/>
<dbReference type="EMBL" id="KB201180">
    <property type="protein sequence ID" value="ESO99048.1"/>
    <property type="molecule type" value="Genomic_DNA"/>
</dbReference>
<evidence type="ECO:0000256" key="1">
    <source>
        <dbReference type="SAM" id="Phobius"/>
    </source>
</evidence>
<dbReference type="GeneID" id="20242577"/>
<dbReference type="Pfam" id="PF00024">
    <property type="entry name" value="PAN_1"/>
    <property type="match status" value="1"/>
</dbReference>
<protein>
    <recommendedName>
        <fullName evidence="3">Apple domain-containing protein</fullName>
    </recommendedName>
</protein>
<feature type="transmembrane region" description="Helical" evidence="1">
    <location>
        <begin position="142"/>
        <end position="166"/>
    </location>
</feature>
<keyword evidence="1" id="KW-0812">Transmembrane</keyword>
<name>V4A558_LOTGI</name>
<dbReference type="Proteomes" id="UP000030746">
    <property type="component" value="Unassembled WGS sequence"/>
</dbReference>
<dbReference type="KEGG" id="lgi:LOTGIDRAFT_173977"/>
<dbReference type="HOGENOM" id="CLU_1505128_0_0_1"/>
<gene>
    <name evidence="4" type="ORF">LOTGIDRAFT_173977</name>
</gene>
<evidence type="ECO:0000313" key="4">
    <source>
        <dbReference type="EMBL" id="ESO99048.1"/>
    </source>
</evidence>
<proteinExistence type="predicted"/>
<keyword evidence="1" id="KW-0472">Membrane</keyword>